<protein>
    <submittedName>
        <fullName evidence="2">Uncharacterized protein</fullName>
    </submittedName>
</protein>
<feature type="region of interest" description="Disordered" evidence="1">
    <location>
        <begin position="23"/>
        <end position="42"/>
    </location>
</feature>
<feature type="region of interest" description="Disordered" evidence="1">
    <location>
        <begin position="218"/>
        <end position="237"/>
    </location>
</feature>
<sequence>MIARPKMSRNEWKTAERGAFDAGKFASFRGPGRARSSSSRARALEGADAVERELRADVAQRDADLAAAREAAAALEAAAATAARRGRRRRWAASGGRRGRRAGVAAAAEGRAAALETAAMAREELDRELRNRHVYVAAALRDATRDIASAQGRANLRDDARSTAVAAAEAAPRPPATADGALADKLAAVEARAAAERARDAAQADALDAETRLASSKMAASAAAREKGASTPLTGPRRARALETLGAARDADLGAATAARDDRDGAVGAVLATYRQRALDFEAARVQGPRGR</sequence>
<evidence type="ECO:0000313" key="3">
    <source>
        <dbReference type="Proteomes" id="UP001363151"/>
    </source>
</evidence>
<accession>A0ABR1GCY2</accession>
<evidence type="ECO:0000256" key="1">
    <source>
        <dbReference type="SAM" id="MobiDB-lite"/>
    </source>
</evidence>
<proteinExistence type="predicted"/>
<gene>
    <name evidence="2" type="ORF">SO694_00002863</name>
</gene>
<dbReference type="EMBL" id="JBBJCI010000034">
    <property type="protein sequence ID" value="KAK7253890.1"/>
    <property type="molecule type" value="Genomic_DNA"/>
</dbReference>
<feature type="compositionally biased region" description="Low complexity" evidence="1">
    <location>
        <begin position="26"/>
        <end position="41"/>
    </location>
</feature>
<evidence type="ECO:0000313" key="2">
    <source>
        <dbReference type="EMBL" id="KAK7253890.1"/>
    </source>
</evidence>
<dbReference type="Proteomes" id="UP001363151">
    <property type="component" value="Unassembled WGS sequence"/>
</dbReference>
<keyword evidence="3" id="KW-1185">Reference proteome</keyword>
<organism evidence="2 3">
    <name type="scientific">Aureococcus anophagefferens</name>
    <name type="common">Harmful bloom alga</name>
    <dbReference type="NCBI Taxonomy" id="44056"/>
    <lineage>
        <taxon>Eukaryota</taxon>
        <taxon>Sar</taxon>
        <taxon>Stramenopiles</taxon>
        <taxon>Ochrophyta</taxon>
        <taxon>Pelagophyceae</taxon>
        <taxon>Pelagomonadales</taxon>
        <taxon>Pelagomonadaceae</taxon>
        <taxon>Aureococcus</taxon>
    </lineage>
</organism>
<comment type="caution">
    <text evidence="2">The sequence shown here is derived from an EMBL/GenBank/DDBJ whole genome shotgun (WGS) entry which is preliminary data.</text>
</comment>
<reference evidence="2 3" key="1">
    <citation type="submission" date="2024-03" db="EMBL/GenBank/DDBJ databases">
        <title>Aureococcus anophagefferens CCMP1851 and Kratosvirus quantuckense: Draft genome of a second virus-susceptible host strain in the model system.</title>
        <authorList>
            <person name="Chase E."/>
            <person name="Truchon A.R."/>
            <person name="Schepens W."/>
            <person name="Wilhelm S.W."/>
        </authorList>
    </citation>
    <scope>NUCLEOTIDE SEQUENCE [LARGE SCALE GENOMIC DNA]</scope>
    <source>
        <strain evidence="2 3">CCMP1851</strain>
    </source>
</reference>
<name>A0ABR1GCY2_AURAN</name>